<dbReference type="CDD" id="cd00920">
    <property type="entry name" value="Cupredoxin"/>
    <property type="match status" value="1"/>
</dbReference>
<keyword evidence="5" id="KW-1185">Reference proteome</keyword>
<dbReference type="PANTHER" id="PTHR34883">
    <property type="entry name" value="SERINE-RICH PROTEIN, PUTATIVE-RELATED-RELATED"/>
    <property type="match status" value="1"/>
</dbReference>
<dbReference type="EMBL" id="JAHCVI010000002">
    <property type="protein sequence ID" value="KAG7289857.1"/>
    <property type="molecule type" value="Genomic_DNA"/>
</dbReference>
<dbReference type="PANTHER" id="PTHR34883:SF15">
    <property type="entry name" value="EXTRACELLULAR SERINE-RICH PROTEIN"/>
    <property type="match status" value="1"/>
</dbReference>
<proteinExistence type="predicted"/>
<evidence type="ECO:0000256" key="1">
    <source>
        <dbReference type="SAM" id="Coils"/>
    </source>
</evidence>
<sequence>MLSSTTLLLAGAGLAAAITIIPVSVGKSGLTFAPNVIHAQVGDVIEFNYWPLNHSVVAGDFSNACVPATSNGFFSGFFPTKAGTVNAHVFRVTVNHTNPIPIYCSQNMGQHCKNGMVAVINPAEVAGLTLEAYVSLARNAGNAVSPAGGPFGGVLAPNPATSSSASGGGSNTTSRTTASSTQAWSQPHTQTQCAVPVGCVIVTVLLLQPGKMDAHERPESRDAAQHGILALQRLVRDVQNIRSRIANRQLADRSAFKEKMSALQNGKDMRQKQRVAIQDEIRTLEQKMQSFQRKLHDLDGEDAADDKEGTRLKSDYNDAKAKWKRTQEEWEAKLSAMKLIIPGSPELHGPDGPQDPPAALSPAQEKKIYGEAQLIGLPAMPESNNTSNNEPGESNFEDTTVRRPADSGDGVEPARDGHADESETSGQHSPNTSTMVASTPDSAAGAGPGPGSYGFSDRSSDRNIDGMAGMALRESPPAVQTSRPPNAESAETITRRSGHLCYILNSDENPAASALSDSFTSTDSISGDALHSNGSQARQVRTRTFATDPESCVFMRPYNFYPQLDGIKEELFANGSRRVIVMHKEGRDGRDVNLRGDVMAQLRKETATFLSVKAVKIAEVTA</sequence>
<feature type="coiled-coil region" evidence="1">
    <location>
        <begin position="274"/>
        <end position="301"/>
    </location>
</feature>
<feature type="chain" id="PRO_5042146644" description="Extracellular serine-rich protein" evidence="3">
    <location>
        <begin position="18"/>
        <end position="622"/>
    </location>
</feature>
<name>A0AAD4EYJ0_9PEZI</name>
<feature type="compositionally biased region" description="Basic and acidic residues" evidence="2">
    <location>
        <begin position="399"/>
        <end position="421"/>
    </location>
</feature>
<feature type="region of interest" description="Disordered" evidence="2">
    <location>
        <begin position="342"/>
        <end position="361"/>
    </location>
</feature>
<feature type="region of interest" description="Disordered" evidence="2">
    <location>
        <begin position="378"/>
        <end position="464"/>
    </location>
</feature>
<comment type="caution">
    <text evidence="4">The sequence shown here is derived from an EMBL/GenBank/DDBJ whole genome shotgun (WGS) entry which is preliminary data.</text>
</comment>
<gene>
    <name evidence="4" type="ORF">NEMBOFW57_006234</name>
</gene>
<accession>A0AAD4EYJ0</accession>
<keyword evidence="3" id="KW-0732">Signal</keyword>
<dbReference type="SUPFAM" id="SSF49503">
    <property type="entry name" value="Cupredoxins"/>
    <property type="match status" value="1"/>
</dbReference>
<dbReference type="Gene3D" id="2.60.40.420">
    <property type="entry name" value="Cupredoxins - blue copper proteins"/>
    <property type="match status" value="1"/>
</dbReference>
<feature type="compositionally biased region" description="Polar residues" evidence="2">
    <location>
        <begin position="478"/>
        <end position="492"/>
    </location>
</feature>
<evidence type="ECO:0000313" key="5">
    <source>
        <dbReference type="Proteomes" id="UP001197093"/>
    </source>
</evidence>
<dbReference type="AlphaFoldDB" id="A0AAD4EYJ0"/>
<evidence type="ECO:0000256" key="3">
    <source>
        <dbReference type="SAM" id="SignalP"/>
    </source>
</evidence>
<evidence type="ECO:0008006" key="6">
    <source>
        <dbReference type="Google" id="ProtNLM"/>
    </source>
</evidence>
<feature type="region of interest" description="Disordered" evidence="2">
    <location>
        <begin position="474"/>
        <end position="493"/>
    </location>
</feature>
<feature type="region of interest" description="Disordered" evidence="2">
    <location>
        <begin position="155"/>
        <end position="184"/>
    </location>
</feature>
<dbReference type="InterPro" id="IPR008972">
    <property type="entry name" value="Cupredoxin"/>
</dbReference>
<dbReference type="Proteomes" id="UP001197093">
    <property type="component" value="Unassembled WGS sequence"/>
</dbReference>
<evidence type="ECO:0000256" key="2">
    <source>
        <dbReference type="SAM" id="MobiDB-lite"/>
    </source>
</evidence>
<organism evidence="4 5">
    <name type="scientific">Staphylotrichum longicolle</name>
    <dbReference type="NCBI Taxonomy" id="669026"/>
    <lineage>
        <taxon>Eukaryota</taxon>
        <taxon>Fungi</taxon>
        <taxon>Dikarya</taxon>
        <taxon>Ascomycota</taxon>
        <taxon>Pezizomycotina</taxon>
        <taxon>Sordariomycetes</taxon>
        <taxon>Sordariomycetidae</taxon>
        <taxon>Sordariales</taxon>
        <taxon>Chaetomiaceae</taxon>
        <taxon>Staphylotrichum</taxon>
    </lineage>
</organism>
<feature type="compositionally biased region" description="Polar residues" evidence="2">
    <location>
        <begin position="382"/>
        <end position="392"/>
    </location>
</feature>
<protein>
    <recommendedName>
        <fullName evidence="6">Extracellular serine-rich protein</fullName>
    </recommendedName>
</protein>
<reference evidence="4" key="1">
    <citation type="submission" date="2023-02" db="EMBL/GenBank/DDBJ databases">
        <authorList>
            <person name="Palmer J.M."/>
        </authorList>
    </citation>
    <scope>NUCLEOTIDE SEQUENCE</scope>
    <source>
        <strain evidence="4">FW57</strain>
    </source>
</reference>
<dbReference type="InterPro" id="IPR052953">
    <property type="entry name" value="Ser-rich/MCO-related"/>
</dbReference>
<feature type="compositionally biased region" description="Polar residues" evidence="2">
    <location>
        <begin position="424"/>
        <end position="436"/>
    </location>
</feature>
<feature type="signal peptide" evidence="3">
    <location>
        <begin position="1"/>
        <end position="17"/>
    </location>
</feature>
<evidence type="ECO:0000313" key="4">
    <source>
        <dbReference type="EMBL" id="KAG7289857.1"/>
    </source>
</evidence>
<feature type="compositionally biased region" description="Low complexity" evidence="2">
    <location>
        <begin position="160"/>
        <end position="181"/>
    </location>
</feature>
<keyword evidence="1" id="KW-0175">Coiled coil</keyword>